<evidence type="ECO:0000313" key="3">
    <source>
        <dbReference type="Proteomes" id="UP001571476"/>
    </source>
</evidence>
<dbReference type="EC" id="2.3.1.-" evidence="2"/>
<organism evidence="2 3">
    <name type="scientific">Streptomyces aureus</name>
    <dbReference type="NCBI Taxonomy" id="193461"/>
    <lineage>
        <taxon>Bacteria</taxon>
        <taxon>Bacillati</taxon>
        <taxon>Actinomycetota</taxon>
        <taxon>Actinomycetes</taxon>
        <taxon>Kitasatosporales</taxon>
        <taxon>Streptomycetaceae</taxon>
        <taxon>Streptomyces</taxon>
    </lineage>
</organism>
<evidence type="ECO:0000259" key="1">
    <source>
        <dbReference type="Pfam" id="PF00583"/>
    </source>
</evidence>
<keyword evidence="3" id="KW-1185">Reference proteome</keyword>
<dbReference type="GO" id="GO:0016746">
    <property type="term" value="F:acyltransferase activity"/>
    <property type="evidence" value="ECO:0007669"/>
    <property type="project" value="UniProtKB-KW"/>
</dbReference>
<name>A0ABV4SBM3_9ACTN</name>
<dbReference type="InterPro" id="IPR000182">
    <property type="entry name" value="GNAT_dom"/>
</dbReference>
<feature type="domain" description="N-acetyltransferase" evidence="1">
    <location>
        <begin position="25"/>
        <end position="84"/>
    </location>
</feature>
<sequence length="145" mass="15554">MGTGPPASPSGPVRLTSIPPRTARAAGEVLLHDESGALVGQVRFRLCAPCRTGRLLGIWILESRRQEGLGRRAVRVALAQGHGHRWNTTLQTRPGRGFFLAVTAHEGVPLRHGRPLCPHLLGPVGSALGRLGLRRLVCPPHDEPS</sequence>
<dbReference type="Gene3D" id="3.40.630.30">
    <property type="match status" value="1"/>
</dbReference>
<dbReference type="SUPFAM" id="SSF55729">
    <property type="entry name" value="Acyl-CoA N-acyltransferases (Nat)"/>
    <property type="match status" value="1"/>
</dbReference>
<dbReference type="EMBL" id="JBGOSP010000003">
    <property type="protein sequence ID" value="MFA3835837.1"/>
    <property type="molecule type" value="Genomic_DNA"/>
</dbReference>
<dbReference type="Pfam" id="PF00583">
    <property type="entry name" value="Acetyltransf_1"/>
    <property type="match status" value="1"/>
</dbReference>
<evidence type="ECO:0000313" key="2">
    <source>
        <dbReference type="EMBL" id="MFA3835837.1"/>
    </source>
</evidence>
<proteinExistence type="predicted"/>
<accession>A0ABV4SBM3</accession>
<comment type="caution">
    <text evidence="2">The sequence shown here is derived from an EMBL/GenBank/DDBJ whole genome shotgun (WGS) entry which is preliminary data.</text>
</comment>
<keyword evidence="2" id="KW-0808">Transferase</keyword>
<gene>
    <name evidence="2" type="ORF">ACEG43_06565</name>
</gene>
<dbReference type="RefSeq" id="WP_372561803.1">
    <property type="nucleotide sequence ID" value="NZ_JBGOSP010000003.1"/>
</dbReference>
<keyword evidence="2" id="KW-0012">Acyltransferase</keyword>
<dbReference type="InterPro" id="IPR016181">
    <property type="entry name" value="Acyl_CoA_acyltransferase"/>
</dbReference>
<dbReference type="Proteomes" id="UP001571476">
    <property type="component" value="Unassembled WGS sequence"/>
</dbReference>
<reference evidence="2 3" key="1">
    <citation type="submission" date="2024-08" db="EMBL/GenBank/DDBJ databases">
        <title>Genome sequence of Streptomyces aureus CACIA-1.46HGO.</title>
        <authorList>
            <person name="Evangelista-Martinez Z."/>
        </authorList>
    </citation>
    <scope>NUCLEOTIDE SEQUENCE [LARGE SCALE GENOMIC DNA]</scope>
    <source>
        <strain evidence="2 3">CACIA-1.46HGO</strain>
    </source>
</reference>
<protein>
    <submittedName>
        <fullName evidence="2">GNAT family N-acetyltransferase</fullName>
        <ecNumber evidence="2">2.3.1.-</ecNumber>
    </submittedName>
</protein>